<comment type="similarity">
    <text evidence="3">Belongs to the class-III pyridoxal-phosphate-dependent aminotransferase family.</text>
</comment>
<proteinExistence type="inferred from homology"/>
<evidence type="ECO:0000313" key="5">
    <source>
        <dbReference type="Proteomes" id="UP000642070"/>
    </source>
</evidence>
<comment type="cofactor">
    <cofactor evidence="1">
        <name>pyridoxal 5'-phosphate</name>
        <dbReference type="ChEBI" id="CHEBI:597326"/>
    </cofactor>
</comment>
<dbReference type="InterPro" id="IPR015424">
    <property type="entry name" value="PyrdxlP-dep_Trfase"/>
</dbReference>
<gene>
    <name evidence="4" type="primary">hemL</name>
    <name evidence="4" type="ORF">GCM10007977_074130</name>
</gene>
<dbReference type="Pfam" id="PF00202">
    <property type="entry name" value="Aminotran_3"/>
    <property type="match status" value="1"/>
</dbReference>
<name>A0A917X2G1_9ACTN</name>
<evidence type="ECO:0000256" key="1">
    <source>
        <dbReference type="ARBA" id="ARBA00001933"/>
    </source>
</evidence>
<dbReference type="PROSITE" id="PS00600">
    <property type="entry name" value="AA_TRANSFER_CLASS_3"/>
    <property type="match status" value="1"/>
</dbReference>
<protein>
    <submittedName>
        <fullName evidence="4">Glutamate-1-semialdehyde 2,1-aminomutase</fullName>
    </submittedName>
</protein>
<dbReference type="GO" id="GO:0030170">
    <property type="term" value="F:pyridoxal phosphate binding"/>
    <property type="evidence" value="ECO:0007669"/>
    <property type="project" value="InterPro"/>
</dbReference>
<dbReference type="InterPro" id="IPR015421">
    <property type="entry name" value="PyrdxlP-dep_Trfase_major"/>
</dbReference>
<dbReference type="PANTHER" id="PTHR43713:SF3">
    <property type="entry name" value="GLUTAMATE-1-SEMIALDEHYDE 2,1-AMINOMUTASE 1, CHLOROPLASTIC-RELATED"/>
    <property type="match status" value="1"/>
</dbReference>
<organism evidence="4 5">
    <name type="scientific">Dactylosporangium sucinum</name>
    <dbReference type="NCBI Taxonomy" id="1424081"/>
    <lineage>
        <taxon>Bacteria</taxon>
        <taxon>Bacillati</taxon>
        <taxon>Actinomycetota</taxon>
        <taxon>Actinomycetes</taxon>
        <taxon>Micromonosporales</taxon>
        <taxon>Micromonosporaceae</taxon>
        <taxon>Dactylosporangium</taxon>
    </lineage>
</organism>
<dbReference type="Gene3D" id="3.40.640.10">
    <property type="entry name" value="Type I PLP-dependent aspartate aminotransferase-like (Major domain)"/>
    <property type="match status" value="1"/>
</dbReference>
<dbReference type="PANTHER" id="PTHR43713">
    <property type="entry name" value="GLUTAMATE-1-SEMIALDEHYDE 2,1-AMINOMUTASE"/>
    <property type="match status" value="1"/>
</dbReference>
<dbReference type="InterPro" id="IPR015422">
    <property type="entry name" value="PyrdxlP-dep_Trfase_small"/>
</dbReference>
<reference evidence="4" key="1">
    <citation type="journal article" date="2014" name="Int. J. Syst. Evol. Microbiol.">
        <title>Complete genome sequence of Corynebacterium casei LMG S-19264T (=DSM 44701T), isolated from a smear-ripened cheese.</title>
        <authorList>
            <consortium name="US DOE Joint Genome Institute (JGI-PGF)"/>
            <person name="Walter F."/>
            <person name="Albersmeier A."/>
            <person name="Kalinowski J."/>
            <person name="Ruckert C."/>
        </authorList>
    </citation>
    <scope>NUCLEOTIDE SEQUENCE</scope>
    <source>
        <strain evidence="4">JCM 19831</strain>
    </source>
</reference>
<dbReference type="RefSeq" id="WP_190254700.1">
    <property type="nucleotide sequence ID" value="NZ_BMPI01000046.1"/>
</dbReference>
<evidence type="ECO:0000256" key="3">
    <source>
        <dbReference type="RuleBase" id="RU003560"/>
    </source>
</evidence>
<comment type="caution">
    <text evidence="4">The sequence shown here is derived from an EMBL/GenBank/DDBJ whole genome shotgun (WGS) entry which is preliminary data.</text>
</comment>
<keyword evidence="2 3" id="KW-0663">Pyridoxal phosphate</keyword>
<accession>A0A917X2G1</accession>
<evidence type="ECO:0000313" key="4">
    <source>
        <dbReference type="EMBL" id="GGM61836.1"/>
    </source>
</evidence>
<dbReference type="InterPro" id="IPR005814">
    <property type="entry name" value="Aminotrans_3"/>
</dbReference>
<sequence>MSLDSISHRALSVIPGGVNSGQRRVPGLEQLVITATRGATFTDSRGDTYTDYHAAFGPPLLGHNDPDVDAAVAEAAAHIDLMGVGVTQAEVELAEDLAALIPSVEKVLLTSTGSEATFHALRVSRAATGRRLVVKFQGCYHGWHDSVSMNVISAPERVGRVDPISTGILPEVLDATLVLPFNDSGAVRRAFAEHGADIAAVIVEPVQHNVGCVLPVDGFLQVLRDETTRAGAVLIFDEVITGFRHALGGWQSICGVTPDLTTVGKAIANGYPIAAIGGRADLMDTFSSAPGRPVFFAGTYNGHPAMVAAARACLRKLRNEPVHEHVFALGEQIRSGLEEVFSEAGVPASVAGYGSVFVAYFMDGPAPQTYTDLLRNDAAMFLGYRRALMRHRIFELPLNLKRSHVSYAHTAAHVDELLMASRAALREAIESGGVADIANASTMGGAMR</sequence>
<dbReference type="SUPFAM" id="SSF53383">
    <property type="entry name" value="PLP-dependent transferases"/>
    <property type="match status" value="1"/>
</dbReference>
<dbReference type="InterPro" id="IPR049704">
    <property type="entry name" value="Aminotrans_3_PPA_site"/>
</dbReference>
<reference evidence="4" key="2">
    <citation type="submission" date="2020-09" db="EMBL/GenBank/DDBJ databases">
        <authorList>
            <person name="Sun Q."/>
            <person name="Ohkuma M."/>
        </authorList>
    </citation>
    <scope>NUCLEOTIDE SEQUENCE</scope>
    <source>
        <strain evidence="4">JCM 19831</strain>
    </source>
</reference>
<evidence type="ECO:0000256" key="2">
    <source>
        <dbReference type="ARBA" id="ARBA00022898"/>
    </source>
</evidence>
<dbReference type="EMBL" id="BMPI01000046">
    <property type="protein sequence ID" value="GGM61836.1"/>
    <property type="molecule type" value="Genomic_DNA"/>
</dbReference>
<dbReference type="AlphaFoldDB" id="A0A917X2G1"/>
<dbReference type="GO" id="GO:0008483">
    <property type="term" value="F:transaminase activity"/>
    <property type="evidence" value="ECO:0007669"/>
    <property type="project" value="InterPro"/>
</dbReference>
<dbReference type="Proteomes" id="UP000642070">
    <property type="component" value="Unassembled WGS sequence"/>
</dbReference>
<keyword evidence="5" id="KW-1185">Reference proteome</keyword>
<dbReference type="Gene3D" id="3.90.1150.10">
    <property type="entry name" value="Aspartate Aminotransferase, domain 1"/>
    <property type="match status" value="1"/>
</dbReference>